<organism evidence="6 7">
    <name type="scientific">Mesobacillus selenatarsenatis</name>
    <dbReference type="NCBI Taxonomy" id="388741"/>
    <lineage>
        <taxon>Bacteria</taxon>
        <taxon>Bacillati</taxon>
        <taxon>Bacillota</taxon>
        <taxon>Bacilli</taxon>
        <taxon>Bacillales</taxon>
        <taxon>Bacillaceae</taxon>
        <taxon>Mesobacillus</taxon>
    </lineage>
</organism>
<dbReference type="PROSITE" id="PS50893">
    <property type="entry name" value="ABC_TRANSPORTER_2"/>
    <property type="match status" value="1"/>
</dbReference>
<keyword evidence="4" id="KW-1278">Translocase</keyword>
<feature type="domain" description="ABC transporter" evidence="5">
    <location>
        <begin position="2"/>
        <end position="239"/>
    </location>
</feature>
<reference evidence="6 7" key="1">
    <citation type="submission" date="2020-03" db="EMBL/GenBank/DDBJ databases">
        <authorList>
            <person name="Sun Q."/>
        </authorList>
    </citation>
    <scope>NUCLEOTIDE SEQUENCE [LARGE SCALE GENOMIC DNA]</scope>
    <source>
        <strain evidence="6 7">KACC 21451</strain>
    </source>
</reference>
<dbReference type="CDD" id="cd03214">
    <property type="entry name" value="ABC_Iron-Siderophores_B12_Hemin"/>
    <property type="match status" value="1"/>
</dbReference>
<evidence type="ECO:0000313" key="7">
    <source>
        <dbReference type="Proteomes" id="UP000587942"/>
    </source>
</evidence>
<dbReference type="RefSeq" id="WP_167834272.1">
    <property type="nucleotide sequence ID" value="NZ_JAAVUM010000022.1"/>
</dbReference>
<dbReference type="Pfam" id="PF00005">
    <property type="entry name" value="ABC_tran"/>
    <property type="match status" value="1"/>
</dbReference>
<dbReference type="GO" id="GO:0016887">
    <property type="term" value="F:ATP hydrolysis activity"/>
    <property type="evidence" value="ECO:0007669"/>
    <property type="project" value="InterPro"/>
</dbReference>
<dbReference type="AlphaFoldDB" id="A0A846TPV2"/>
<dbReference type="GO" id="GO:0005524">
    <property type="term" value="F:ATP binding"/>
    <property type="evidence" value="ECO:0007669"/>
    <property type="project" value="UniProtKB-KW"/>
</dbReference>
<dbReference type="NCBIfam" id="NF010068">
    <property type="entry name" value="PRK13548.1"/>
    <property type="match status" value="1"/>
</dbReference>
<evidence type="ECO:0000256" key="2">
    <source>
        <dbReference type="ARBA" id="ARBA00022741"/>
    </source>
</evidence>
<evidence type="ECO:0000256" key="4">
    <source>
        <dbReference type="ARBA" id="ARBA00022967"/>
    </source>
</evidence>
<dbReference type="Pfam" id="PF01955">
    <property type="entry name" value="CbiZ"/>
    <property type="match status" value="1"/>
</dbReference>
<evidence type="ECO:0000256" key="3">
    <source>
        <dbReference type="ARBA" id="ARBA00022840"/>
    </source>
</evidence>
<dbReference type="SUPFAM" id="SSF52540">
    <property type="entry name" value="P-loop containing nucleoside triphosphate hydrolases"/>
    <property type="match status" value="1"/>
</dbReference>
<comment type="caution">
    <text evidence="6">The sequence shown here is derived from an EMBL/GenBank/DDBJ whole genome shotgun (WGS) entry which is preliminary data.</text>
</comment>
<dbReference type="Gene3D" id="3.40.50.300">
    <property type="entry name" value="P-loop containing nucleotide triphosphate hydrolases"/>
    <property type="match status" value="1"/>
</dbReference>
<name>A0A846TPV2_9BACI</name>
<dbReference type="FunFam" id="3.40.50.300:FF:000134">
    <property type="entry name" value="Iron-enterobactin ABC transporter ATP-binding protein"/>
    <property type="match status" value="1"/>
</dbReference>
<protein>
    <submittedName>
        <fullName evidence="6">Heme ABC transporter ATP-binding protein</fullName>
    </submittedName>
</protein>
<dbReference type="InterPro" id="IPR027417">
    <property type="entry name" value="P-loop_NTPase"/>
</dbReference>
<evidence type="ECO:0000313" key="6">
    <source>
        <dbReference type="EMBL" id="NKE07914.1"/>
    </source>
</evidence>
<dbReference type="InterPro" id="IPR003593">
    <property type="entry name" value="AAA+_ATPase"/>
</dbReference>
<dbReference type="SMART" id="SM00382">
    <property type="entry name" value="AAA"/>
    <property type="match status" value="1"/>
</dbReference>
<proteinExistence type="predicted"/>
<dbReference type="InterPro" id="IPR002808">
    <property type="entry name" value="AdoCbi_amidolase"/>
</dbReference>
<accession>A0A846TPV2</accession>
<keyword evidence="3 6" id="KW-0067">ATP-binding</keyword>
<keyword evidence="1" id="KW-0813">Transport</keyword>
<evidence type="ECO:0000259" key="5">
    <source>
        <dbReference type="PROSITE" id="PS50893"/>
    </source>
</evidence>
<evidence type="ECO:0000256" key="1">
    <source>
        <dbReference type="ARBA" id="ARBA00022448"/>
    </source>
</evidence>
<dbReference type="Proteomes" id="UP000587942">
    <property type="component" value="Unassembled WGS sequence"/>
</dbReference>
<sequence length="481" mass="52740">MITVKNLTGGYAGGEVLKGISFEVDKGELFGILGPNGSGKTTLLKMISGALESREGDIELAGRPLTQYTPKQLARMMAVLPQHSDQAFSYSVKETVSLGRYAHQRGWFNSWSEKDEQIVVKVMDQTGITHLQEKSIVELSGGEKQRVYLAQALAQQPRILLLDEPTNHLDLSFQKELLDLLKKWAAEEALTVVSIFHDLNLASLYCDRLLLMENGELLIVDSPVEVLKEERIKSVYKTEIKNHPHPEIARPQLLLMPETDGVHDAAPQIDDKFLDVGADRIDLQSPVKLRTMSSGITGAGIGWHSSFVHRVVPMEYDCSDHKAEMADYLQENGFIPSETVGMMTAVPVETASYRSFEADGMSIFIIVSAGSTHRDSPRNINTWLFINGKISEEAFIQSAMTAAEAKISVLQELEGSGAGVAGQPAGISTDSICIAATQQGEEISYAGTATPLGKLISEGIYTCTKEAILNYRNSKTAFKFQ</sequence>
<dbReference type="InterPro" id="IPR003439">
    <property type="entry name" value="ABC_transporter-like_ATP-bd"/>
</dbReference>
<dbReference type="EMBL" id="JAAVUM010000022">
    <property type="protein sequence ID" value="NKE07914.1"/>
    <property type="molecule type" value="Genomic_DNA"/>
</dbReference>
<dbReference type="PANTHER" id="PTHR42794">
    <property type="entry name" value="HEMIN IMPORT ATP-BINDING PROTEIN HMUV"/>
    <property type="match status" value="1"/>
</dbReference>
<gene>
    <name evidence="6" type="ORF">GWK17_20935</name>
</gene>
<keyword evidence="2" id="KW-0547">Nucleotide-binding</keyword>
<dbReference type="PANTHER" id="PTHR42794:SF1">
    <property type="entry name" value="HEMIN IMPORT ATP-BINDING PROTEIN HMUV"/>
    <property type="match status" value="1"/>
</dbReference>